<evidence type="ECO:0000313" key="3">
    <source>
        <dbReference type="Proteomes" id="UP001594351"/>
    </source>
</evidence>
<protein>
    <submittedName>
        <fullName evidence="2">Uncharacterized protein</fullName>
    </submittedName>
</protein>
<feature type="transmembrane region" description="Helical" evidence="1">
    <location>
        <begin position="38"/>
        <end position="57"/>
    </location>
</feature>
<dbReference type="EMBL" id="JBHPBY010000695">
    <property type="protein sequence ID" value="MFC1854048.1"/>
    <property type="molecule type" value="Genomic_DNA"/>
</dbReference>
<keyword evidence="1" id="KW-0812">Transmembrane</keyword>
<feature type="transmembrane region" description="Helical" evidence="1">
    <location>
        <begin position="69"/>
        <end position="90"/>
    </location>
</feature>
<gene>
    <name evidence="2" type="ORF">ACFL27_28025</name>
</gene>
<dbReference type="Proteomes" id="UP001594351">
    <property type="component" value="Unassembled WGS sequence"/>
</dbReference>
<keyword evidence="3" id="KW-1185">Reference proteome</keyword>
<keyword evidence="1" id="KW-0472">Membrane</keyword>
<feature type="transmembrane region" description="Helical" evidence="1">
    <location>
        <begin position="12"/>
        <end position="32"/>
    </location>
</feature>
<reference evidence="2 3" key="1">
    <citation type="submission" date="2024-09" db="EMBL/GenBank/DDBJ databases">
        <title>Laminarin stimulates single cell rates of sulfate reduction while oxygen inhibits transcriptomic activity in coastal marine sediment.</title>
        <authorList>
            <person name="Lindsay M."/>
            <person name="Orcutt B."/>
            <person name="Emerson D."/>
            <person name="Stepanauskas R."/>
            <person name="D'Angelo T."/>
        </authorList>
    </citation>
    <scope>NUCLEOTIDE SEQUENCE [LARGE SCALE GENOMIC DNA]</scope>
    <source>
        <strain evidence="2">SAG AM-311-K15</strain>
    </source>
</reference>
<organism evidence="2 3">
    <name type="scientific">candidate division CSSED10-310 bacterium</name>
    <dbReference type="NCBI Taxonomy" id="2855610"/>
    <lineage>
        <taxon>Bacteria</taxon>
        <taxon>Bacteria division CSSED10-310</taxon>
    </lineage>
</organism>
<proteinExistence type="predicted"/>
<evidence type="ECO:0000313" key="2">
    <source>
        <dbReference type="EMBL" id="MFC1854048.1"/>
    </source>
</evidence>
<evidence type="ECO:0000256" key="1">
    <source>
        <dbReference type="SAM" id="Phobius"/>
    </source>
</evidence>
<sequence>MRPANSSEREMKFVKMILSYSLLCSIILIFFLTLTKTGWILGLALFSLLFYGGRLSISRRFRKGQRITWFLSLAILNFLILVPELFLRLADFHHEARIHF</sequence>
<accession>A0ABV6Z6H3</accession>
<keyword evidence="1" id="KW-1133">Transmembrane helix</keyword>
<name>A0ABV6Z6H3_UNCC1</name>
<comment type="caution">
    <text evidence="2">The sequence shown here is derived from an EMBL/GenBank/DDBJ whole genome shotgun (WGS) entry which is preliminary data.</text>
</comment>